<dbReference type="EMBL" id="BMAT01000236">
    <property type="protein sequence ID" value="GFR62333.1"/>
    <property type="molecule type" value="Genomic_DNA"/>
</dbReference>
<feature type="domain" description="SH3" evidence="6">
    <location>
        <begin position="517"/>
        <end position="574"/>
    </location>
</feature>
<evidence type="ECO:0000259" key="6">
    <source>
        <dbReference type="PROSITE" id="PS50002"/>
    </source>
</evidence>
<feature type="compositionally biased region" description="Polar residues" evidence="4">
    <location>
        <begin position="433"/>
        <end position="446"/>
    </location>
</feature>
<dbReference type="InterPro" id="IPR001452">
    <property type="entry name" value="SH3_domain"/>
</dbReference>
<protein>
    <submittedName>
        <fullName evidence="7">Unconventional myosin-Ie</fullName>
    </submittedName>
</protein>
<dbReference type="Proteomes" id="UP000762676">
    <property type="component" value="Unassembled WGS sequence"/>
</dbReference>
<dbReference type="Gene3D" id="2.30.30.40">
    <property type="entry name" value="SH3 Domains"/>
    <property type="match status" value="1"/>
</dbReference>
<feature type="region of interest" description="Disordered" evidence="4">
    <location>
        <begin position="357"/>
        <end position="517"/>
    </location>
</feature>
<dbReference type="SUPFAM" id="SSF50044">
    <property type="entry name" value="SH3-domain"/>
    <property type="match status" value="1"/>
</dbReference>
<feature type="compositionally biased region" description="Basic residues" evidence="4">
    <location>
        <begin position="61"/>
        <end position="76"/>
    </location>
</feature>
<dbReference type="PROSITE" id="PS50002">
    <property type="entry name" value="SH3"/>
    <property type="match status" value="1"/>
</dbReference>
<organism evidence="7 8">
    <name type="scientific">Elysia marginata</name>
    <dbReference type="NCBI Taxonomy" id="1093978"/>
    <lineage>
        <taxon>Eukaryota</taxon>
        <taxon>Metazoa</taxon>
        <taxon>Spiralia</taxon>
        <taxon>Lophotrochozoa</taxon>
        <taxon>Mollusca</taxon>
        <taxon>Gastropoda</taxon>
        <taxon>Heterobranchia</taxon>
        <taxon>Euthyneura</taxon>
        <taxon>Panpulmonata</taxon>
        <taxon>Sacoglossa</taxon>
        <taxon>Placobranchoidea</taxon>
        <taxon>Plakobranchidae</taxon>
        <taxon>Elysia</taxon>
    </lineage>
</organism>
<name>A0AAV4EMK0_9GAST</name>
<feature type="compositionally biased region" description="Low complexity" evidence="4">
    <location>
        <begin position="464"/>
        <end position="476"/>
    </location>
</feature>
<keyword evidence="2" id="KW-0112">Calmodulin-binding</keyword>
<keyword evidence="8" id="KW-1185">Reference proteome</keyword>
<dbReference type="PRINTS" id="PR00499">
    <property type="entry name" value="P67PHOX"/>
</dbReference>
<dbReference type="FunFam" id="2.30.30.40:FF:000072">
    <property type="entry name" value="Unconventional Myosin IB"/>
    <property type="match status" value="1"/>
</dbReference>
<evidence type="ECO:0000256" key="4">
    <source>
        <dbReference type="SAM" id="MobiDB-lite"/>
    </source>
</evidence>
<feature type="region of interest" description="Disordered" evidence="4">
    <location>
        <begin position="61"/>
        <end position="94"/>
    </location>
</feature>
<dbReference type="SMART" id="SM00326">
    <property type="entry name" value="SH3"/>
    <property type="match status" value="1"/>
</dbReference>
<evidence type="ECO:0000256" key="1">
    <source>
        <dbReference type="ARBA" id="ARBA00022443"/>
    </source>
</evidence>
<dbReference type="InterPro" id="IPR036028">
    <property type="entry name" value="SH3-like_dom_sf"/>
</dbReference>
<dbReference type="PRINTS" id="PR00452">
    <property type="entry name" value="SH3DOMAIN"/>
</dbReference>
<comment type="caution">
    <text evidence="7">The sequence shown here is derived from an EMBL/GenBank/DDBJ whole genome shotgun (WGS) entry which is preliminary data.</text>
</comment>
<dbReference type="Gene3D" id="3.60.10.10">
    <property type="entry name" value="Endonuclease/exonuclease/phosphatase"/>
    <property type="match status" value="1"/>
</dbReference>
<dbReference type="SUPFAM" id="SSF56219">
    <property type="entry name" value="DNase I-like"/>
    <property type="match status" value="1"/>
</dbReference>
<proteinExistence type="predicted"/>
<evidence type="ECO:0000256" key="2">
    <source>
        <dbReference type="ARBA" id="ARBA00022860"/>
    </source>
</evidence>
<feature type="signal peptide" evidence="5">
    <location>
        <begin position="1"/>
        <end position="20"/>
    </location>
</feature>
<evidence type="ECO:0000313" key="8">
    <source>
        <dbReference type="Proteomes" id="UP000762676"/>
    </source>
</evidence>
<feature type="compositionally biased region" description="Pro residues" evidence="4">
    <location>
        <begin position="407"/>
        <end position="420"/>
    </location>
</feature>
<dbReference type="Pfam" id="PF14604">
    <property type="entry name" value="SH3_9"/>
    <property type="match status" value="1"/>
</dbReference>
<sequence>MLGLFTFYLLFIHLVSETTAIARNKSFTCNNNKQIACSGQLSYPMFSHSALRVNNSFRRKVRRKNRGGSRKQRRTKVIVSGQSSAPEKRRDCRSASKHKVTNIDCRNINSEKINCVRLACLNCQSCRNKAKEIRHIMQEHVEQDKSCHLRCSLFNAQAATNKTTLINDLITEMDIDIMIITESWLKSVGDDAEIEELTPSGYKSSSFPRLTGIGDGVLLVHRNFLTFKNTSLTKFKSFEGYELRLQHPTRSIKLIAIYRPPPSKKNKFTTAVFLDEFEDLIDSYVTDQQQIILLEFLTVLSKKYKERTGRELPMKFEDSFDFAVKKEGWGGGGSRQVRFVCGSGDIAQLKPSSKVLTVSIGPGLPKTSRPGRKPVVSSNATRQSRRPGPPAPQGVVSGRSAPSRRAPAPPGHAPPPPISQPPSRKQVKRQSSKDIQANLIKNQSSRHGFERTPTLPQETDSPAKRAAAQRANNNNNTNFMQTPDAGVAGAQRQSIAGNRPAPAGGRPRPKAKPKPKPLLPQCRCLYAYDAQDTDELSFNLGDTIDIMNEDPSGWWIGKLRGKEGLFPANYVEKI</sequence>
<accession>A0AAV4EMK0</accession>
<dbReference type="CDD" id="cd11827">
    <property type="entry name" value="SH3_MyoIe_If_like"/>
    <property type="match status" value="1"/>
</dbReference>
<dbReference type="AlphaFoldDB" id="A0AAV4EMK0"/>
<dbReference type="PANTHER" id="PTHR46670">
    <property type="entry name" value="ENDO/EXONUCLEASE/PHOSPHATASE DOMAIN-CONTAINING PROTEIN"/>
    <property type="match status" value="1"/>
</dbReference>
<evidence type="ECO:0000256" key="5">
    <source>
        <dbReference type="SAM" id="SignalP"/>
    </source>
</evidence>
<dbReference type="PANTHER" id="PTHR46670:SF3">
    <property type="entry name" value="ENDONUCLEASE_EXONUCLEASE_PHOSPHATASE DOMAIN-CONTAINING PROTEIN"/>
    <property type="match status" value="1"/>
</dbReference>
<keyword evidence="1 3" id="KW-0728">SH3 domain</keyword>
<reference evidence="7 8" key="1">
    <citation type="journal article" date="2021" name="Elife">
        <title>Chloroplast acquisition without the gene transfer in kleptoplastic sea slugs, Plakobranchus ocellatus.</title>
        <authorList>
            <person name="Maeda T."/>
            <person name="Takahashi S."/>
            <person name="Yoshida T."/>
            <person name="Shimamura S."/>
            <person name="Takaki Y."/>
            <person name="Nagai Y."/>
            <person name="Toyoda A."/>
            <person name="Suzuki Y."/>
            <person name="Arimoto A."/>
            <person name="Ishii H."/>
            <person name="Satoh N."/>
            <person name="Nishiyama T."/>
            <person name="Hasebe M."/>
            <person name="Maruyama T."/>
            <person name="Minagawa J."/>
            <person name="Obokata J."/>
            <person name="Shigenobu S."/>
        </authorList>
    </citation>
    <scope>NUCLEOTIDE SEQUENCE [LARGE SCALE GENOMIC DNA]</scope>
</reference>
<gene>
    <name evidence="7" type="ORF">ElyMa_000128300</name>
</gene>
<evidence type="ECO:0000313" key="7">
    <source>
        <dbReference type="EMBL" id="GFR62333.1"/>
    </source>
</evidence>
<dbReference type="GO" id="GO:0005516">
    <property type="term" value="F:calmodulin binding"/>
    <property type="evidence" value="ECO:0007669"/>
    <property type="project" value="UniProtKB-KW"/>
</dbReference>
<dbReference type="InterPro" id="IPR035507">
    <property type="entry name" value="Ie/If_SH3"/>
</dbReference>
<keyword evidence="5" id="KW-0732">Signal</keyword>
<dbReference type="InterPro" id="IPR036691">
    <property type="entry name" value="Endo/exonu/phosph_ase_sf"/>
</dbReference>
<evidence type="ECO:0000256" key="3">
    <source>
        <dbReference type="PROSITE-ProRule" id="PRU00192"/>
    </source>
</evidence>
<feature type="chain" id="PRO_5043439094" evidence="5">
    <location>
        <begin position="21"/>
        <end position="574"/>
    </location>
</feature>